<dbReference type="Proteomes" id="UP000070252">
    <property type="component" value="Unassembled WGS sequence"/>
</dbReference>
<dbReference type="EMBL" id="LIPY01000116">
    <property type="protein sequence ID" value="KWX73881.1"/>
    <property type="molecule type" value="Genomic_DNA"/>
</dbReference>
<gene>
    <name evidence="1" type="ORF">AML91_16635</name>
    <name evidence="2" type="ORF">SAMN05216191_101527</name>
</gene>
<sequence>MSSESDVKSDNWSFEKEVVFESGAAIKVSIGYTNVTPTDVIKVISGLGILADQMKVKVDSFRKSE</sequence>
<keyword evidence="3" id="KW-1185">Reference proteome</keyword>
<reference evidence="1 3" key="1">
    <citation type="submission" date="2015-08" db="EMBL/GenBank/DDBJ databases">
        <title>Genome of Paenibacillus jilunlii.</title>
        <authorList>
            <person name="Sant'Anna F.H."/>
            <person name="Ambrosini A."/>
            <person name="Souza R."/>
            <person name="Bach E."/>
            <person name="Fernandes G."/>
            <person name="Balsanelli E."/>
            <person name="Baura V.A."/>
            <person name="Pedrosa F.O."/>
            <person name="Souza E.M."/>
            <person name="Passaglia L."/>
        </authorList>
    </citation>
    <scope>NUCLEOTIDE SEQUENCE [LARGE SCALE GENOMIC DNA]</scope>
    <source>
        <strain evidence="1 3">DSM 23019</strain>
    </source>
</reference>
<accession>A0A1G9GQY3</accession>
<reference evidence="2 4" key="2">
    <citation type="submission" date="2016-10" db="EMBL/GenBank/DDBJ databases">
        <authorList>
            <person name="de Groot N.N."/>
        </authorList>
    </citation>
    <scope>NUCLEOTIDE SEQUENCE [LARGE SCALE GENOMIC DNA]</scope>
    <source>
        <strain evidence="2 4">CGMCC 1.10239</strain>
    </source>
</reference>
<proteinExistence type="predicted"/>
<evidence type="ECO:0000313" key="2">
    <source>
        <dbReference type="EMBL" id="SDL03089.1"/>
    </source>
</evidence>
<dbReference type="AlphaFoldDB" id="A0A1G9GQY3"/>
<evidence type="ECO:0000313" key="3">
    <source>
        <dbReference type="Proteomes" id="UP000070252"/>
    </source>
</evidence>
<name>A0A1G9GQY3_9BACL</name>
<dbReference type="RefSeq" id="WP_062524010.1">
    <property type="nucleotide sequence ID" value="NZ_CP048429.1"/>
</dbReference>
<evidence type="ECO:0000313" key="1">
    <source>
        <dbReference type="EMBL" id="KWX73881.1"/>
    </source>
</evidence>
<organism evidence="2 4">
    <name type="scientific">Paenibacillus jilunlii</name>
    <dbReference type="NCBI Taxonomy" id="682956"/>
    <lineage>
        <taxon>Bacteria</taxon>
        <taxon>Bacillati</taxon>
        <taxon>Bacillota</taxon>
        <taxon>Bacilli</taxon>
        <taxon>Bacillales</taxon>
        <taxon>Paenibacillaceae</taxon>
        <taxon>Paenibacillus</taxon>
    </lineage>
</organism>
<dbReference type="EMBL" id="FNGM01000001">
    <property type="protein sequence ID" value="SDL03089.1"/>
    <property type="molecule type" value="Genomic_DNA"/>
</dbReference>
<dbReference type="Proteomes" id="UP000182783">
    <property type="component" value="Unassembled WGS sequence"/>
</dbReference>
<protein>
    <submittedName>
        <fullName evidence="2">Uncharacterized protein</fullName>
    </submittedName>
</protein>
<evidence type="ECO:0000313" key="4">
    <source>
        <dbReference type="Proteomes" id="UP000182783"/>
    </source>
</evidence>